<keyword evidence="2" id="KW-0732">Signal</keyword>
<proteinExistence type="predicted"/>
<dbReference type="RefSeq" id="WP_046218630.1">
    <property type="nucleotide sequence ID" value="NZ_JWYV01000001.1"/>
</dbReference>
<dbReference type="OrthoDB" id="5293418at2"/>
<organism evidence="3 4">
    <name type="scientific">Photobacterium halotolerans</name>
    <dbReference type="NCBI Taxonomy" id="265726"/>
    <lineage>
        <taxon>Bacteria</taxon>
        <taxon>Pseudomonadati</taxon>
        <taxon>Pseudomonadota</taxon>
        <taxon>Gammaproteobacteria</taxon>
        <taxon>Vibrionales</taxon>
        <taxon>Vibrionaceae</taxon>
        <taxon>Photobacterium</taxon>
    </lineage>
</organism>
<evidence type="ECO:0000256" key="2">
    <source>
        <dbReference type="SAM" id="SignalP"/>
    </source>
</evidence>
<dbReference type="PATRIC" id="fig|265726.11.peg.36"/>
<sequence>MSRAFMFVLLPLVLTMATPGVLAAEESSENNRVLIKTWLTTASQKNARQVAVNEMITLHIDLATSTWFTAGTRIGKITDPGLMSSQRSLKAVNYTEQQQGTTWSHQSWEIPVFVTQSGQYVIQPIPVTVEVSVSPGQSQTATLMTPELRFSASLPSPALTGQRPWFAASEASLEQTWQQSADALRVGDSLTRRITLKAESTLAALLPNPSQPMFDDAYQTYVSPSDLQDSTNRGLYSASRTEQETYVIQSGGEIHFPAIELQWWDSQNQQLNTLTLEGKTFTVRHTLQSWLKFYAPWLIAVLVLFALALLAFQLAKRYFASRTLPSRYLLWRAARAQDWPQCRQLIYQRLYEKTQLSTLADFSQDEQWLADSQRLMSDQIDSRLVRSVWRQITHRAKAQSQYQVLQPLRQLARSYPPP</sequence>
<keyword evidence="1" id="KW-1133">Transmembrane helix</keyword>
<keyword evidence="1" id="KW-0472">Membrane</keyword>
<dbReference type="Proteomes" id="UP000033633">
    <property type="component" value="Unassembled WGS sequence"/>
</dbReference>
<dbReference type="STRING" id="265726.KY46_00170"/>
<name>A0A0F5VGJ5_9GAMM</name>
<evidence type="ECO:0000313" key="4">
    <source>
        <dbReference type="Proteomes" id="UP000033633"/>
    </source>
</evidence>
<feature type="chain" id="PRO_5002496046" description="BatD" evidence="2">
    <location>
        <begin position="24"/>
        <end position="418"/>
    </location>
</feature>
<feature type="transmembrane region" description="Helical" evidence="1">
    <location>
        <begin position="293"/>
        <end position="312"/>
    </location>
</feature>
<protein>
    <recommendedName>
        <fullName evidence="5">BatD</fullName>
    </recommendedName>
</protein>
<dbReference type="PANTHER" id="PTHR40940">
    <property type="entry name" value="PROTEIN BATD-RELATED"/>
    <property type="match status" value="1"/>
</dbReference>
<feature type="signal peptide" evidence="2">
    <location>
        <begin position="1"/>
        <end position="23"/>
    </location>
</feature>
<evidence type="ECO:0000256" key="1">
    <source>
        <dbReference type="SAM" id="Phobius"/>
    </source>
</evidence>
<gene>
    <name evidence="3" type="ORF">KY46_00170</name>
</gene>
<evidence type="ECO:0008006" key="5">
    <source>
        <dbReference type="Google" id="ProtNLM"/>
    </source>
</evidence>
<evidence type="ECO:0000313" key="3">
    <source>
        <dbReference type="EMBL" id="KKD01296.1"/>
    </source>
</evidence>
<dbReference type="EMBL" id="JWYV01000001">
    <property type="protein sequence ID" value="KKD01296.1"/>
    <property type="molecule type" value="Genomic_DNA"/>
</dbReference>
<comment type="caution">
    <text evidence="3">The sequence shown here is derived from an EMBL/GenBank/DDBJ whole genome shotgun (WGS) entry which is preliminary data.</text>
</comment>
<dbReference type="PANTHER" id="PTHR40940:SF1">
    <property type="entry name" value="PROTEIN BATD"/>
    <property type="match status" value="1"/>
</dbReference>
<reference evidence="3 4" key="1">
    <citation type="submission" date="2014-12" db="EMBL/GenBank/DDBJ databases">
        <title>Mercury Reductase activity and rhizosphere competence traits in the genome of root associated Photobacterium halotolerans MELD1.</title>
        <authorList>
            <person name="Mathew D.C."/>
            <person name="Huang C.-C."/>
        </authorList>
    </citation>
    <scope>NUCLEOTIDE SEQUENCE [LARGE SCALE GENOMIC DNA]</scope>
    <source>
        <strain evidence="3 4">MELD1</strain>
    </source>
</reference>
<dbReference type="InterPro" id="IPR025738">
    <property type="entry name" value="BatD"/>
</dbReference>
<keyword evidence="4" id="KW-1185">Reference proteome</keyword>
<accession>A0A0F5VGJ5</accession>
<keyword evidence="1" id="KW-0812">Transmembrane</keyword>
<dbReference type="AlphaFoldDB" id="A0A0F5VGJ5"/>